<protein>
    <submittedName>
        <fullName evidence="1">Uncharacterized protein</fullName>
    </submittedName>
</protein>
<evidence type="ECO:0000313" key="2">
    <source>
        <dbReference type="Proteomes" id="UP001172386"/>
    </source>
</evidence>
<proteinExistence type="predicted"/>
<organism evidence="1 2">
    <name type="scientific">Neophaeococcomyces mojaviensis</name>
    <dbReference type="NCBI Taxonomy" id="3383035"/>
    <lineage>
        <taxon>Eukaryota</taxon>
        <taxon>Fungi</taxon>
        <taxon>Dikarya</taxon>
        <taxon>Ascomycota</taxon>
        <taxon>Pezizomycotina</taxon>
        <taxon>Eurotiomycetes</taxon>
        <taxon>Chaetothyriomycetidae</taxon>
        <taxon>Chaetothyriales</taxon>
        <taxon>Chaetothyriales incertae sedis</taxon>
        <taxon>Neophaeococcomyces</taxon>
    </lineage>
</organism>
<reference evidence="1" key="1">
    <citation type="submission" date="2022-10" db="EMBL/GenBank/DDBJ databases">
        <title>Culturing micro-colonial fungi from biological soil crusts in the Mojave desert and describing Neophaeococcomyces mojavensis, and introducing the new genera and species Taxawa tesnikishii.</title>
        <authorList>
            <person name="Kurbessoian T."/>
            <person name="Stajich J.E."/>
        </authorList>
    </citation>
    <scope>NUCLEOTIDE SEQUENCE</scope>
    <source>
        <strain evidence="1">JES_112</strain>
    </source>
</reference>
<dbReference type="EMBL" id="JAPDRQ010000159">
    <property type="protein sequence ID" value="KAJ9653307.1"/>
    <property type="molecule type" value="Genomic_DNA"/>
</dbReference>
<accession>A0ACC3A035</accession>
<sequence length="409" mass="44442">MSISNDSERFFQTSTSLAENERKRRKAANTFGDPIKFPTKLLGVTLSRLFDAASDTVFVAEAGGALSAVRLSSGEVSRIGQSAPAPVTCLTSYGGRQSAASDAITQSVFAGAWDKNITRFTLSQDATSGALGINQVSFKAHNDFVKCLLVAPTPDKQTVLLSGGADGDVNIWTFEGKRLAVLKPQSRGIECLALDPLSSPEAPRVFFSTSQREIYSFELPPVNATSAAPLKISEPIIQHETSVYKLEFDSDGDLWTASADKTAKRLVRENKFVADTTLAHPDFVRDIVIFEPSSLAITACRDEEVRVWNSGTSQLLHLFTGHFEEVTGLAMTGSLLISVSIDATLRKWSLAPSDLKKAITESKDSKLLDQVPEPVSDFGGLTEEEEAQLRALMEEEEADNLEKMVIDEQ</sequence>
<dbReference type="Proteomes" id="UP001172386">
    <property type="component" value="Unassembled WGS sequence"/>
</dbReference>
<evidence type="ECO:0000313" key="1">
    <source>
        <dbReference type="EMBL" id="KAJ9653307.1"/>
    </source>
</evidence>
<keyword evidence="2" id="KW-1185">Reference proteome</keyword>
<comment type="caution">
    <text evidence="1">The sequence shown here is derived from an EMBL/GenBank/DDBJ whole genome shotgun (WGS) entry which is preliminary data.</text>
</comment>
<gene>
    <name evidence="1" type="ORF">H2198_007496</name>
</gene>
<name>A0ACC3A035_9EURO</name>